<evidence type="ECO:0000256" key="5">
    <source>
        <dbReference type="ARBA" id="ARBA00022692"/>
    </source>
</evidence>
<feature type="transmembrane region" description="Helical" evidence="8">
    <location>
        <begin position="426"/>
        <end position="445"/>
    </location>
</feature>
<dbReference type="GO" id="GO:1902600">
    <property type="term" value="P:proton transmembrane transport"/>
    <property type="evidence" value="ECO:0007669"/>
    <property type="project" value="InterPro"/>
</dbReference>
<dbReference type="InterPro" id="IPR038770">
    <property type="entry name" value="Na+/solute_symporter_sf"/>
</dbReference>
<protein>
    <submittedName>
        <fullName evidence="10">Monovalent cation:H+ antiporter-2, CPA2 family</fullName>
    </submittedName>
</protein>
<dbReference type="RefSeq" id="WP_093320107.1">
    <property type="nucleotide sequence ID" value="NZ_FOAF01000001.1"/>
</dbReference>
<feature type="transmembrane region" description="Helical" evidence="8">
    <location>
        <begin position="457"/>
        <end position="480"/>
    </location>
</feature>
<feature type="transmembrane region" description="Helical" evidence="8">
    <location>
        <begin position="151"/>
        <end position="172"/>
    </location>
</feature>
<keyword evidence="4" id="KW-0633">Potassium transport</keyword>
<dbReference type="OrthoDB" id="9793589at2"/>
<dbReference type="InterPro" id="IPR006153">
    <property type="entry name" value="Cation/H_exchanger_TM"/>
</dbReference>
<feature type="transmembrane region" description="Helical" evidence="8">
    <location>
        <begin position="119"/>
        <end position="139"/>
    </location>
</feature>
<keyword evidence="7 8" id="KW-0472">Membrane</keyword>
<evidence type="ECO:0000259" key="9">
    <source>
        <dbReference type="PROSITE" id="PS51202"/>
    </source>
</evidence>
<dbReference type="InterPro" id="IPR036721">
    <property type="entry name" value="RCK_C_sf"/>
</dbReference>
<dbReference type="GO" id="GO:0015297">
    <property type="term" value="F:antiporter activity"/>
    <property type="evidence" value="ECO:0007669"/>
    <property type="project" value="InterPro"/>
</dbReference>
<feature type="transmembrane region" description="Helical" evidence="8">
    <location>
        <begin position="331"/>
        <end position="352"/>
    </location>
</feature>
<dbReference type="PANTHER" id="PTHR42751:SF3">
    <property type="entry name" value="SODIUM_GLUTAMATE SYMPORTER"/>
    <property type="match status" value="1"/>
</dbReference>
<proteinExistence type="inferred from homology"/>
<dbReference type="Pfam" id="PF00999">
    <property type="entry name" value="Na_H_Exchanger"/>
    <property type="match status" value="1"/>
</dbReference>
<evidence type="ECO:0000256" key="1">
    <source>
        <dbReference type="ARBA" id="ARBA00004141"/>
    </source>
</evidence>
<accession>A0A1H7K1X0</accession>
<dbReference type="SUPFAM" id="SSF116726">
    <property type="entry name" value="TrkA C-terminal domain-like"/>
    <property type="match status" value="2"/>
</dbReference>
<dbReference type="PROSITE" id="PS51202">
    <property type="entry name" value="RCK_C"/>
    <property type="match status" value="2"/>
</dbReference>
<evidence type="ECO:0000256" key="6">
    <source>
        <dbReference type="ARBA" id="ARBA00022989"/>
    </source>
</evidence>
<keyword evidence="3" id="KW-0813">Transport</keyword>
<keyword evidence="4" id="KW-0406">Ion transport</keyword>
<dbReference type="STRING" id="407022.SAMN05661044_01200"/>
<feature type="transmembrane region" description="Helical" evidence="8">
    <location>
        <begin position="501"/>
        <end position="522"/>
    </location>
</feature>
<dbReference type="Proteomes" id="UP000199421">
    <property type="component" value="Unassembled WGS sequence"/>
</dbReference>
<evidence type="ECO:0000256" key="3">
    <source>
        <dbReference type="ARBA" id="ARBA00022448"/>
    </source>
</evidence>
<dbReference type="EMBL" id="FOAF01000001">
    <property type="protein sequence ID" value="SEK80762.1"/>
    <property type="molecule type" value="Genomic_DNA"/>
</dbReference>
<feature type="transmembrane region" description="Helical" evidence="8">
    <location>
        <begin position="32"/>
        <end position="50"/>
    </location>
</feature>
<organism evidence="10 11">
    <name type="scientific">Olivibacter domesticus</name>
    <name type="common">Pseudosphingobacterium domesticum</name>
    <dbReference type="NCBI Taxonomy" id="407022"/>
    <lineage>
        <taxon>Bacteria</taxon>
        <taxon>Pseudomonadati</taxon>
        <taxon>Bacteroidota</taxon>
        <taxon>Sphingobacteriia</taxon>
        <taxon>Sphingobacteriales</taxon>
        <taxon>Sphingobacteriaceae</taxon>
        <taxon>Olivibacter</taxon>
    </lineage>
</organism>
<evidence type="ECO:0000313" key="10">
    <source>
        <dbReference type="EMBL" id="SEK80762.1"/>
    </source>
</evidence>
<feature type="transmembrane region" description="Helical" evidence="8">
    <location>
        <begin position="62"/>
        <end position="80"/>
    </location>
</feature>
<dbReference type="GO" id="GO:0006813">
    <property type="term" value="P:potassium ion transport"/>
    <property type="evidence" value="ECO:0007669"/>
    <property type="project" value="UniProtKB-KW"/>
</dbReference>
<gene>
    <name evidence="10" type="ORF">SAMN05661044_01200</name>
</gene>
<dbReference type="GO" id="GO:0016020">
    <property type="term" value="C:membrane"/>
    <property type="evidence" value="ECO:0007669"/>
    <property type="project" value="UniProtKB-SubCell"/>
</dbReference>
<sequence length="767" mass="85736">MAHLPELIQDMALILLVGALVTILFKRIKQPLVLGYIIAGFLVGPHFSYLPTIADHENVETFAEIGVIMLLFSLGLEFSFKKLVKVGGPASITAVTEIIFVGLGGYLTGYLLGWSQMDSLFLAGMLASSSTTIILRAFDELGLKPKQFAKVVFGVLVVEDIIVILLMVLLSTVAVTQTFHGSEILFTVLKLGFFLVLWFLVGIYLLPVFIKKTKKWMDEETVLILAIGLCFGMVLLATQVGFSAELGAFVMGSLIAETVLAEKIEHLTQPIKQFFGTIFFVSVGMMIDPQAMYRYAGPILAITLLTIVGKFFFSGLGALISGQPLKQAVQIGSSMAQIGEFAFIVAALGLSLGVISEFLFPIAVGVSAITTFTTPYLIKFSEPLYSRIVNVLPAKWVARLDVYTSETQKNKDNSLWKKMLQEYNSILITNSIILVAITLLFKYTFIPFLNTQIESVLWRNVVLISAATLLASPFLWAILIKKVKLKEGNDAANSYYLNYSVTGISLHAVRYLLGIFLIGFFIDQITTTKYALMVAVPVIVALLWLFSDKVQQIHQRIEQRFISNLNERERLAYIQNKGSIELQHKNEEAKKHFQEWNAYVTELEAVDTILFAGMTLYELNWKEQYGIHIVYIRRNDRTIHLPNGKQRILPSDKVGILGTDEQISRLKVVFDQTVRQADNEEDIDINDIQLIKVQVMEASPYSGKTIKTSGIQKDLRSHVVGIERTGNRMLNPGSSETIFANDIVWLVGDTHRIKACLENHQENFLEV</sequence>
<dbReference type="InterPro" id="IPR006037">
    <property type="entry name" value="RCK_C"/>
</dbReference>
<dbReference type="Gene3D" id="1.20.1530.20">
    <property type="match status" value="1"/>
</dbReference>
<name>A0A1H7K1X0_OLID1</name>
<dbReference type="Gene3D" id="3.30.70.1450">
    <property type="entry name" value="Regulator of K+ conductance, C-terminal domain"/>
    <property type="match status" value="2"/>
</dbReference>
<evidence type="ECO:0000256" key="2">
    <source>
        <dbReference type="ARBA" id="ARBA00005551"/>
    </source>
</evidence>
<feature type="transmembrane region" description="Helical" evidence="8">
    <location>
        <begin position="6"/>
        <end position="25"/>
    </location>
</feature>
<keyword evidence="6 8" id="KW-1133">Transmembrane helix</keyword>
<reference evidence="11" key="1">
    <citation type="submission" date="2016-10" db="EMBL/GenBank/DDBJ databases">
        <authorList>
            <person name="Varghese N."/>
            <person name="Submissions S."/>
        </authorList>
    </citation>
    <scope>NUCLEOTIDE SEQUENCE [LARGE SCALE GENOMIC DNA]</scope>
    <source>
        <strain evidence="11">DSM 18733</strain>
    </source>
</reference>
<comment type="similarity">
    <text evidence="2">Belongs to the monovalent cation:proton antiporter 2 (CPA2) transporter (TC 2.A.37) family.</text>
</comment>
<evidence type="ECO:0000256" key="7">
    <source>
        <dbReference type="ARBA" id="ARBA00023136"/>
    </source>
</evidence>
<evidence type="ECO:0000256" key="4">
    <source>
        <dbReference type="ARBA" id="ARBA00022538"/>
    </source>
</evidence>
<evidence type="ECO:0000313" key="11">
    <source>
        <dbReference type="Proteomes" id="UP000199421"/>
    </source>
</evidence>
<dbReference type="PANTHER" id="PTHR42751">
    <property type="entry name" value="SODIUM/HYDROGEN EXCHANGER FAMILY/TRKA DOMAIN PROTEIN"/>
    <property type="match status" value="1"/>
</dbReference>
<feature type="transmembrane region" description="Helical" evidence="8">
    <location>
        <begin position="92"/>
        <end position="113"/>
    </location>
</feature>
<feature type="transmembrane region" description="Helical" evidence="8">
    <location>
        <begin position="222"/>
        <end position="240"/>
    </location>
</feature>
<feature type="transmembrane region" description="Helical" evidence="8">
    <location>
        <begin position="184"/>
        <end position="210"/>
    </location>
</feature>
<feature type="domain" description="RCK C-terminal" evidence="9">
    <location>
        <begin position="678"/>
        <end position="762"/>
    </location>
</feature>
<keyword evidence="4" id="KW-0630">Potassium</keyword>
<dbReference type="Pfam" id="PF02080">
    <property type="entry name" value="TrkA_C"/>
    <property type="match status" value="2"/>
</dbReference>
<comment type="subcellular location">
    <subcellularLocation>
        <location evidence="1">Membrane</location>
        <topology evidence="1">Multi-pass membrane protein</topology>
    </subcellularLocation>
</comment>
<feature type="transmembrane region" description="Helical" evidence="8">
    <location>
        <begin position="528"/>
        <end position="546"/>
    </location>
</feature>
<dbReference type="GO" id="GO:0008324">
    <property type="term" value="F:monoatomic cation transmembrane transporter activity"/>
    <property type="evidence" value="ECO:0007669"/>
    <property type="project" value="InterPro"/>
</dbReference>
<feature type="transmembrane region" description="Helical" evidence="8">
    <location>
        <begin position="299"/>
        <end position="319"/>
    </location>
</feature>
<feature type="domain" description="RCK C-terminal" evidence="9">
    <location>
        <begin position="588"/>
        <end position="672"/>
    </location>
</feature>
<evidence type="ECO:0000256" key="8">
    <source>
        <dbReference type="SAM" id="Phobius"/>
    </source>
</evidence>
<keyword evidence="5 8" id="KW-0812">Transmembrane</keyword>
<dbReference type="AlphaFoldDB" id="A0A1H7K1X0"/>
<keyword evidence="11" id="KW-1185">Reference proteome</keyword>